<protein>
    <submittedName>
        <fullName evidence="1">Uncharacterized protein</fullName>
    </submittedName>
</protein>
<dbReference type="Proteomes" id="UP001482620">
    <property type="component" value="Unassembled WGS sequence"/>
</dbReference>
<evidence type="ECO:0000313" key="2">
    <source>
        <dbReference type="Proteomes" id="UP001482620"/>
    </source>
</evidence>
<reference evidence="1 2" key="1">
    <citation type="submission" date="2021-06" db="EMBL/GenBank/DDBJ databases">
        <authorList>
            <person name="Palmer J.M."/>
        </authorList>
    </citation>
    <scope>NUCLEOTIDE SEQUENCE [LARGE SCALE GENOMIC DNA]</scope>
    <source>
        <strain evidence="2">if_2019</strain>
        <tissue evidence="1">Muscle</tissue>
    </source>
</reference>
<dbReference type="EMBL" id="JAHRIQ010081329">
    <property type="protein sequence ID" value="MEQ2246939.1"/>
    <property type="molecule type" value="Genomic_DNA"/>
</dbReference>
<name>A0ABV0UQ33_9TELE</name>
<accession>A0ABV0UQ33</accession>
<evidence type="ECO:0000313" key="1">
    <source>
        <dbReference type="EMBL" id="MEQ2246939.1"/>
    </source>
</evidence>
<sequence length="73" mass="8054">MSRSGSNHTWVWKLIQENVIYHRSASSTSLMVPPAGQTTMGFRACSRSAPHLWNALPPDIRNASALSLFSNPD</sequence>
<comment type="caution">
    <text evidence="1">The sequence shown here is derived from an EMBL/GenBank/DDBJ whole genome shotgun (WGS) entry which is preliminary data.</text>
</comment>
<proteinExistence type="predicted"/>
<keyword evidence="2" id="KW-1185">Reference proteome</keyword>
<gene>
    <name evidence="1" type="ORF">ILYODFUR_004263</name>
</gene>
<organism evidence="1 2">
    <name type="scientific">Ilyodon furcidens</name>
    <name type="common">goldbreast splitfin</name>
    <dbReference type="NCBI Taxonomy" id="33524"/>
    <lineage>
        <taxon>Eukaryota</taxon>
        <taxon>Metazoa</taxon>
        <taxon>Chordata</taxon>
        <taxon>Craniata</taxon>
        <taxon>Vertebrata</taxon>
        <taxon>Euteleostomi</taxon>
        <taxon>Actinopterygii</taxon>
        <taxon>Neopterygii</taxon>
        <taxon>Teleostei</taxon>
        <taxon>Neoteleostei</taxon>
        <taxon>Acanthomorphata</taxon>
        <taxon>Ovalentaria</taxon>
        <taxon>Atherinomorphae</taxon>
        <taxon>Cyprinodontiformes</taxon>
        <taxon>Goodeidae</taxon>
        <taxon>Ilyodon</taxon>
    </lineage>
</organism>